<dbReference type="PANTHER" id="PTHR16166">
    <property type="entry name" value="VACUOLAR PROTEIN SORTING-ASSOCIATED PROTEIN VPS13"/>
    <property type="match status" value="1"/>
</dbReference>
<reference evidence="4" key="2">
    <citation type="journal article" date="2007" name="Science">
        <title>Draft genome sequence of the sexually transmitted pathogen Trichomonas vaginalis.</title>
        <authorList>
            <person name="Carlton J.M."/>
            <person name="Hirt R.P."/>
            <person name="Silva J.C."/>
            <person name="Delcher A.L."/>
            <person name="Schatz M."/>
            <person name="Zhao Q."/>
            <person name="Wortman J.R."/>
            <person name="Bidwell S.L."/>
            <person name="Alsmark U.C.M."/>
            <person name="Besteiro S."/>
            <person name="Sicheritz-Ponten T."/>
            <person name="Noel C.J."/>
            <person name="Dacks J.B."/>
            <person name="Foster P.G."/>
            <person name="Simillion C."/>
            <person name="Van de Peer Y."/>
            <person name="Miranda-Saavedra D."/>
            <person name="Barton G.J."/>
            <person name="Westrop G.D."/>
            <person name="Mueller S."/>
            <person name="Dessi D."/>
            <person name="Fiori P.L."/>
            <person name="Ren Q."/>
            <person name="Paulsen I."/>
            <person name="Zhang H."/>
            <person name="Bastida-Corcuera F.D."/>
            <person name="Simoes-Barbosa A."/>
            <person name="Brown M.T."/>
            <person name="Hayes R.D."/>
            <person name="Mukherjee M."/>
            <person name="Okumura C.Y."/>
            <person name="Schneider R."/>
            <person name="Smith A.J."/>
            <person name="Vanacova S."/>
            <person name="Villalvazo M."/>
            <person name="Haas B.J."/>
            <person name="Pertea M."/>
            <person name="Feldblyum T.V."/>
            <person name="Utterback T.R."/>
            <person name="Shu C.L."/>
            <person name="Osoegawa K."/>
            <person name="de Jong P.J."/>
            <person name="Hrdy I."/>
            <person name="Horvathova L."/>
            <person name="Zubacova Z."/>
            <person name="Dolezal P."/>
            <person name="Malik S.B."/>
            <person name="Logsdon J.M. Jr."/>
            <person name="Henze K."/>
            <person name="Gupta A."/>
            <person name="Wang C.C."/>
            <person name="Dunne R.L."/>
            <person name="Upcroft J.A."/>
            <person name="Upcroft P."/>
            <person name="White O."/>
            <person name="Salzberg S.L."/>
            <person name="Tang P."/>
            <person name="Chiu C.-H."/>
            <person name="Lee Y.-S."/>
            <person name="Embley T.M."/>
            <person name="Coombs G.H."/>
            <person name="Mottram J.C."/>
            <person name="Tachezy J."/>
            <person name="Fraser-Liggett C.M."/>
            <person name="Johnson P.J."/>
        </authorList>
    </citation>
    <scope>NUCLEOTIDE SEQUENCE [LARGE SCALE GENOMIC DNA]</scope>
    <source>
        <strain evidence="4">G3</strain>
    </source>
</reference>
<feature type="domain" description="Chorein N-terminal" evidence="3">
    <location>
        <begin position="1"/>
        <end position="611"/>
    </location>
</feature>
<evidence type="ECO:0000256" key="1">
    <source>
        <dbReference type="ARBA" id="ARBA00006545"/>
    </source>
</evidence>
<keyword evidence="2" id="KW-0813">Transport</keyword>
<comment type="similarity">
    <text evidence="1">Belongs to the VPS13 family.</text>
</comment>
<evidence type="ECO:0000256" key="2">
    <source>
        <dbReference type="ARBA" id="ARBA00022448"/>
    </source>
</evidence>
<keyword evidence="5" id="KW-1185">Reference proteome</keyword>
<dbReference type="GO" id="GO:0045053">
    <property type="term" value="P:protein retention in Golgi apparatus"/>
    <property type="evidence" value="ECO:0000318"/>
    <property type="project" value="GO_Central"/>
</dbReference>
<dbReference type="Pfam" id="PF12624">
    <property type="entry name" value="VPS13_N"/>
    <property type="match status" value="1"/>
</dbReference>
<protein>
    <recommendedName>
        <fullName evidence="3">Chorein N-terminal domain-containing protein</fullName>
    </recommendedName>
</protein>
<dbReference type="VEuPathDB" id="TrichDB:TVAGG3_0286610"/>
<dbReference type="OrthoDB" id="428159at2759"/>
<dbReference type="VEuPathDB" id="TrichDB:TVAGG3_0285940"/>
<dbReference type="InterPro" id="IPR026854">
    <property type="entry name" value="VPS13_N"/>
</dbReference>
<accession>A2G2K9</accession>
<dbReference type="eggNOG" id="KOG1809">
    <property type="taxonomic scope" value="Eukaryota"/>
</dbReference>
<dbReference type="InterPro" id="IPR026847">
    <property type="entry name" value="VPS13"/>
</dbReference>
<dbReference type="Proteomes" id="UP000001542">
    <property type="component" value="Unassembled WGS sequence"/>
</dbReference>
<evidence type="ECO:0000313" key="4">
    <source>
        <dbReference type="EMBL" id="EAX88605.1"/>
    </source>
</evidence>
<dbReference type="VEuPathDB" id="TrichDB:TVAGG3_0769100"/>
<dbReference type="VEuPathDB" id="TrichDB:TVAG_425430"/>
<organism evidence="4 5">
    <name type="scientific">Trichomonas vaginalis (strain ATCC PRA-98 / G3)</name>
    <dbReference type="NCBI Taxonomy" id="412133"/>
    <lineage>
        <taxon>Eukaryota</taxon>
        <taxon>Metamonada</taxon>
        <taxon>Parabasalia</taxon>
        <taxon>Trichomonadida</taxon>
        <taxon>Trichomonadidae</taxon>
        <taxon>Trichomonas</taxon>
    </lineage>
</organism>
<dbReference type="STRING" id="5722.A2G2K9"/>
<proteinExistence type="inferred from homology"/>
<evidence type="ECO:0000313" key="5">
    <source>
        <dbReference type="Proteomes" id="UP000001542"/>
    </source>
</evidence>
<dbReference type="EMBL" id="DS114289">
    <property type="protein sequence ID" value="EAX88605.1"/>
    <property type="molecule type" value="Genomic_DNA"/>
</dbReference>
<dbReference type="PANTHER" id="PTHR16166:SF93">
    <property type="entry name" value="INTERMEMBRANE LIPID TRANSFER PROTEIN VPS13"/>
    <property type="match status" value="1"/>
</dbReference>
<evidence type="ECO:0000259" key="3">
    <source>
        <dbReference type="Pfam" id="PF12624"/>
    </source>
</evidence>
<sequence length="2012" mass="226509">MIKGAAAKILSYFLSNYIEGLNSSQLEMSLWNGTAKLEDISIKSDALTSQHIPMTVKRGKMSLIFLELPWGRLDSQSCQIKLENIYAVTDVTGNALVSKDLEVTNTKVETNKEAEQGQGSMFTGLITKIVDNLKVSIKNIHIRMELNNKGTLTAIGLVIKSIDLYSVDEKGEPKIYPAQSKIIRKKLVINGLGLYVDPNANYIDTNDIYESMASMYHQFIIDPFSTETTVVLNKGANPDQRISVYLYSPTIKIVMNKLQYLGISALVRQFNYFVIRRSFSHCGRPDIAIEDEISSRLWWNYATKSASYMKEPSIFYPQNALKVLRNRKKYVELVQSKDPKLEDLEDKLGPSSVVLLRSYADYVIKQNLEPVLTKQEAQEMQTELSQSSGPIYIKAKFDDIDLNLIDEKNLHLNLNIQSTTLGVVKNSTYNEISVVMQRCQIENVYRSITNFKWSEPLKFTLETKLTEKSYKINIPKITTYLDYKSLDEIYQFLDAPKYNENKLMAKKNRSEAVHAVKLPKKIDVIGDKFDCTLNLLSSPLMFTIESYKFIDYSLQAENIVLKSDDEQLLSLPEFTLDIDNVKYSFKLNVPSANIVLSSNLISQIIDFIVKRDYLIDIVNSNPEQTRNVIYADVDIKTLQIDLKTSKVISTIILRETMINAAEGIKFNCQNFTILDEISNQILFTKFDFDMLQNHGKLIIPTLSIAINQEFINNVVDFANKTTLLKLELPQKDKKTEEYNKPSMELSLENAKATLQINNNSAVTVDFALIFEDSKEKTLVLLKNVDLFITDNNFVFSPILTADLIKYNETENLREINIGSFDVNITRREIDVLGMIKDLKIYPLQTKSAPPKEFTGLSKNIILSHGQIKLSFCFSGVEIKPPIATLIFSNSGTENEELSATILETITILTPGLTKQTTPLLEQTELSVYLDFKNQNYKVIVHDLNVFISYNFLLGLREIIFSKDYYCQKPMLSITNSIGVPIQYTVRDKTYELDVGESSKLDADLMEKINLRIGNENSVIIPATLSFPYLLSTRTAASLTSFNGRKSINIISPFLFRNESSVELSLMMLSGTQYSEVARIKPFGETYLPFTTSRNDLFSLVTTDYYAIKPPSFSLMKWNTCTEYYVMTKTSKMKCILFFDFDKGLGLIRIVPNFTFINELPIPISITIQKPRYIMNIPPGSKVSLANDTDLIVSYVISAKGFKDSEEGTIQTIIDTHTKSILRMVSADGLRRIHLTVNPHAHEQGVLRMSVYASCIFVSAINEQLMASNTKGGEFSIFTDMDGFNGFLFGGGDGIMNNCYIKVKDYTIESRPISVLNIGDRKTIFLPRSDSNLFFPLSYLVDDAPPQFKHANIFIISYALSIYNKSKDDFVFQVENSEKTYEIKSGKTVEITSTNEKLSFIVDCSRFVLDRVGRYPIIYHGKLYELTIVEKHYGLQAILSELSHNPPLKIKNASNRLVRVRQKGIDEFVNIFSKESKPFGLKNPFDESLVLEIQMDEKIAELDLDTFENYMFFDDLFCQVMRVNNSTVVTFSDTIISEKTISCSLNISGVNVSFISPRNTELMTVNVQGISILMKGDNPATLNFNVESLKVCDMYPKAVFHVIAASVTNFIHFEAKLHLWSPKNIISSFLSIGCVNIFIDLSFVEEFYDYLSPVIHHPRKFPPKLPGGSIDATLKHLKIDKTNLIFTLRSKTKRPKMAHQFPEELSLIPDVTTSPLSIPEFQLKNLSGRPTSIALYILDQIKSDVYNLLPSIIARADILFNAVGISDDPSVASVLRSGEGFVKSVSSYVGMIGGDTRKSEGIAMTPEEAVIGGLKSLAHGFKHGIKGIVEKPLEGAKRGGFLGGLKGLANGLAGAVAKPVSGVLDAGAGLIGSAARALDDSMIYKVDINKIKLPKVFLRTGDEIIISKIYKQLCIDGRADTIIAVSPFNQIGNVRILVVPRRIVLFTVRYEQFYIVQCVKGRKIAFVRNEGAKVIVKYEGTDPTIVNFENSDEAEVFASLIMSIQRMDVLFNN</sequence>
<gene>
    <name evidence="4" type="ORF">TVAG_425430</name>
</gene>
<dbReference type="SMR" id="A2G2K9"/>
<dbReference type="InParanoid" id="A2G2K9"/>
<dbReference type="GO" id="GO:0006623">
    <property type="term" value="P:protein targeting to vacuole"/>
    <property type="evidence" value="ECO:0000318"/>
    <property type="project" value="GO_Central"/>
</dbReference>
<name>A2G2K9_TRIV3</name>
<reference evidence="4" key="1">
    <citation type="submission" date="2006-10" db="EMBL/GenBank/DDBJ databases">
        <authorList>
            <person name="Amadeo P."/>
            <person name="Zhao Q."/>
            <person name="Wortman J."/>
            <person name="Fraser-Liggett C."/>
            <person name="Carlton J."/>
        </authorList>
    </citation>
    <scope>NUCLEOTIDE SEQUENCE</scope>
    <source>
        <strain evidence="4">G3</strain>
    </source>
</reference>